<dbReference type="Proteomes" id="UP000292095">
    <property type="component" value="Unassembled WGS sequence"/>
</dbReference>
<gene>
    <name evidence="11" type="ORF">C0Q91_12835</name>
    <name evidence="10" type="ORF">C0Q92_12840</name>
</gene>
<evidence type="ECO:0000256" key="8">
    <source>
        <dbReference type="SAM" id="MobiDB-lite"/>
    </source>
</evidence>
<evidence type="ECO:0000259" key="9">
    <source>
        <dbReference type="Pfam" id="PF02668"/>
    </source>
</evidence>
<dbReference type="InterPro" id="IPR042098">
    <property type="entry name" value="TauD-like_sf"/>
</dbReference>
<dbReference type="PIRSF" id="PIRSF019543">
    <property type="entry name" value="Clavaminate_syn"/>
    <property type="match status" value="1"/>
</dbReference>
<evidence type="ECO:0000256" key="1">
    <source>
        <dbReference type="ARBA" id="ARBA00001954"/>
    </source>
</evidence>
<dbReference type="Proteomes" id="UP000292693">
    <property type="component" value="Unassembled WGS sequence"/>
</dbReference>
<evidence type="ECO:0000256" key="5">
    <source>
        <dbReference type="ARBA" id="ARBA00023004"/>
    </source>
</evidence>
<dbReference type="InterPro" id="IPR053447">
    <property type="entry name" value="Alpha-KG_dependent_hydroxylase"/>
</dbReference>
<dbReference type="GO" id="GO:0005506">
    <property type="term" value="F:iron ion binding"/>
    <property type="evidence" value="ECO:0007669"/>
    <property type="project" value="InterPro"/>
</dbReference>
<dbReference type="NCBIfam" id="NF041363">
    <property type="entry name" value="GntD_guanitoxin"/>
    <property type="match status" value="1"/>
</dbReference>
<accession>A0A8G2E371</accession>
<evidence type="ECO:0000313" key="13">
    <source>
        <dbReference type="Proteomes" id="UP000292693"/>
    </source>
</evidence>
<dbReference type="SUPFAM" id="SSF51197">
    <property type="entry name" value="Clavaminate synthase-like"/>
    <property type="match status" value="1"/>
</dbReference>
<comment type="caution">
    <text evidence="10">The sequence shown here is derived from an EMBL/GenBank/DDBJ whole genome shotgun (WGS) entry which is preliminary data.</text>
</comment>
<keyword evidence="6" id="KW-0045">Antibiotic biosynthesis</keyword>
<evidence type="ECO:0000313" key="11">
    <source>
        <dbReference type="EMBL" id="RZE40684.1"/>
    </source>
</evidence>
<dbReference type="GO" id="GO:0016491">
    <property type="term" value="F:oxidoreductase activity"/>
    <property type="evidence" value="ECO:0007669"/>
    <property type="project" value="UniProtKB-KW"/>
</dbReference>
<protein>
    <submittedName>
        <fullName evidence="10">Arginine beta-hydroxylase, Fe(II)/alpha-ketoglutarate-dependent</fullName>
    </submittedName>
</protein>
<dbReference type="InterPro" id="IPR014503">
    <property type="entry name" value="Clavaminate_syn-like"/>
</dbReference>
<proteinExistence type="inferred from homology"/>
<comment type="similarity">
    <text evidence="2">Belongs to the clavaminate synthase family.</text>
</comment>
<evidence type="ECO:0000313" key="10">
    <source>
        <dbReference type="EMBL" id="RZE23670.1"/>
    </source>
</evidence>
<evidence type="ECO:0000256" key="2">
    <source>
        <dbReference type="ARBA" id="ARBA00008425"/>
    </source>
</evidence>
<keyword evidence="3 7" id="KW-0479">Metal-binding</keyword>
<dbReference type="GO" id="GO:0017000">
    <property type="term" value="P:antibiotic biosynthetic process"/>
    <property type="evidence" value="ECO:0007669"/>
    <property type="project" value="UniProtKB-KW"/>
</dbReference>
<dbReference type="EMBL" id="PKLL01000014">
    <property type="protein sequence ID" value="RZE23670.1"/>
    <property type="molecule type" value="Genomic_DNA"/>
</dbReference>
<evidence type="ECO:0000313" key="12">
    <source>
        <dbReference type="Proteomes" id="UP000292095"/>
    </source>
</evidence>
<comment type="cofactor">
    <cofactor evidence="1">
        <name>Fe(2+)</name>
        <dbReference type="ChEBI" id="CHEBI:29033"/>
    </cofactor>
</comment>
<dbReference type="EMBL" id="PKLK01000014">
    <property type="protein sequence ID" value="RZE40684.1"/>
    <property type="molecule type" value="Genomic_DNA"/>
</dbReference>
<feature type="binding site" evidence="7">
    <location>
        <position position="168"/>
    </location>
    <ligand>
        <name>Fe cation</name>
        <dbReference type="ChEBI" id="CHEBI:24875"/>
    </ligand>
</feature>
<dbReference type="InterPro" id="IPR003819">
    <property type="entry name" value="TauD/TfdA-like"/>
</dbReference>
<dbReference type="Pfam" id="PF02668">
    <property type="entry name" value="TauD"/>
    <property type="match status" value="1"/>
</dbReference>
<feature type="binding site" evidence="7">
    <location>
        <position position="166"/>
    </location>
    <ligand>
        <name>Fe cation</name>
        <dbReference type="ChEBI" id="CHEBI:24875"/>
    </ligand>
</feature>
<keyword evidence="5 7" id="KW-0408">Iron</keyword>
<evidence type="ECO:0000256" key="6">
    <source>
        <dbReference type="ARBA" id="ARBA00023194"/>
    </source>
</evidence>
<reference evidence="12 13" key="1">
    <citation type="submission" date="2017-12" db="EMBL/GenBank/DDBJ databases">
        <title>Population genomics insights into the ecological differentiation and adaptive evolution in streptomycetes.</title>
        <authorList>
            <person name="Li Y."/>
            <person name="Huang Y."/>
        </authorList>
    </citation>
    <scope>NUCLEOTIDE SEQUENCE [LARGE SCALE GENOMIC DNA]</scope>
    <source>
        <strain evidence="11 12">FXJ.2339</strain>
        <strain evidence="10 13">NBRC 100770</strain>
    </source>
</reference>
<name>A0A8G2E371_9ACTN</name>
<evidence type="ECO:0000256" key="7">
    <source>
        <dbReference type="PIRSR" id="PIRSR019543-2"/>
    </source>
</evidence>
<dbReference type="PANTHER" id="PTHR10696:SF56">
    <property type="entry name" value="TAUD_TFDA-LIKE DOMAIN-CONTAINING PROTEIN"/>
    <property type="match status" value="1"/>
</dbReference>
<sequence length="362" mass="40855">MCGLQARARPESDRQGGTRTMHVLQLDDREVSAVQELCAELAARYATVESAEFLRESRLYAQELPRGVRRELEDFRLTEKSGALVVTGLTVDDASLGPTPADHASAPSLSPSHHQDLAFFLIASLLGDPIGWATQQDGRIMHDIYPVEKYEHDQIGWGSAQTLTWHTEDAFHHLRTDYLGLMCLRNPDGTETTVADVADIQLDEATRRLLGEKRFRILPDDSHRPEAAGSGRVLTPREARLHEQARERVERALKEPEPVAVLFGDPESPYLVIDPYYMQGQHEGEEQEALDRIGEAIDTAMSGVVLTPGDICFLDNYQVVHGRKPFQARFDGTDRWLRRLNIARDLRRSREYRLSADSRVVH</sequence>
<evidence type="ECO:0000256" key="4">
    <source>
        <dbReference type="ARBA" id="ARBA00023002"/>
    </source>
</evidence>
<dbReference type="InterPro" id="IPR050411">
    <property type="entry name" value="AlphaKG_dependent_hydroxylases"/>
</dbReference>
<evidence type="ECO:0000256" key="3">
    <source>
        <dbReference type="ARBA" id="ARBA00022723"/>
    </source>
</evidence>
<feature type="domain" description="TauD/TfdA-like" evidence="9">
    <location>
        <begin position="117"/>
        <end position="340"/>
    </location>
</feature>
<dbReference type="AlphaFoldDB" id="A0A8G2E371"/>
<keyword evidence="4" id="KW-0560">Oxidoreductase</keyword>
<dbReference type="PANTHER" id="PTHR10696">
    <property type="entry name" value="GAMMA-BUTYROBETAINE HYDROXYLASE-RELATED"/>
    <property type="match status" value="1"/>
</dbReference>
<dbReference type="Gene3D" id="3.60.130.10">
    <property type="entry name" value="Clavaminate synthase-like"/>
    <property type="match status" value="1"/>
</dbReference>
<organism evidence="10 13">
    <name type="scientific">Streptomyces albidoflavus</name>
    <dbReference type="NCBI Taxonomy" id="1886"/>
    <lineage>
        <taxon>Bacteria</taxon>
        <taxon>Bacillati</taxon>
        <taxon>Actinomycetota</taxon>
        <taxon>Actinomycetes</taxon>
        <taxon>Kitasatosporales</taxon>
        <taxon>Streptomycetaceae</taxon>
        <taxon>Streptomyces</taxon>
        <taxon>Streptomyces albidoflavus group</taxon>
    </lineage>
</organism>
<feature type="region of interest" description="Disordered" evidence="8">
    <location>
        <begin position="1"/>
        <end position="20"/>
    </location>
</feature>